<feature type="compositionally biased region" description="Acidic residues" evidence="1">
    <location>
        <begin position="806"/>
        <end position="817"/>
    </location>
</feature>
<evidence type="ECO:0000256" key="1">
    <source>
        <dbReference type="SAM" id="MobiDB-lite"/>
    </source>
</evidence>
<dbReference type="Proteomes" id="UP001174136">
    <property type="component" value="Unassembled WGS sequence"/>
</dbReference>
<feature type="region of interest" description="Disordered" evidence="1">
    <location>
        <begin position="1"/>
        <end position="31"/>
    </location>
</feature>
<dbReference type="PANTHER" id="PTHR24401">
    <property type="entry name" value="SI:CH211-243P7.3-RELATED"/>
    <property type="match status" value="1"/>
</dbReference>
<feature type="region of interest" description="Disordered" evidence="1">
    <location>
        <begin position="2697"/>
        <end position="2731"/>
    </location>
</feature>
<dbReference type="Pfam" id="PF20499">
    <property type="entry name" value="DUF6729"/>
    <property type="match status" value="2"/>
</dbReference>
<name>A0AA47MMX0_MERPO</name>
<feature type="region of interest" description="Disordered" evidence="1">
    <location>
        <begin position="2632"/>
        <end position="2653"/>
    </location>
</feature>
<feature type="compositionally biased region" description="Basic and acidic residues" evidence="1">
    <location>
        <begin position="1094"/>
        <end position="1103"/>
    </location>
</feature>
<protein>
    <recommendedName>
        <fullName evidence="2">DUF6729 domain-containing protein</fullName>
    </recommendedName>
</protein>
<proteinExistence type="predicted"/>
<organism evidence="3 4">
    <name type="scientific">Merluccius polli</name>
    <name type="common">Benguela hake</name>
    <name type="synonym">Merluccius cadenati</name>
    <dbReference type="NCBI Taxonomy" id="89951"/>
    <lineage>
        <taxon>Eukaryota</taxon>
        <taxon>Metazoa</taxon>
        <taxon>Chordata</taxon>
        <taxon>Craniata</taxon>
        <taxon>Vertebrata</taxon>
        <taxon>Euteleostomi</taxon>
        <taxon>Actinopterygii</taxon>
        <taxon>Neopterygii</taxon>
        <taxon>Teleostei</taxon>
        <taxon>Neoteleostei</taxon>
        <taxon>Acanthomorphata</taxon>
        <taxon>Zeiogadaria</taxon>
        <taxon>Gadariae</taxon>
        <taxon>Gadiformes</taxon>
        <taxon>Gadoidei</taxon>
        <taxon>Merlucciidae</taxon>
        <taxon>Merluccius</taxon>
    </lineage>
</organism>
<feature type="region of interest" description="Disordered" evidence="1">
    <location>
        <begin position="90"/>
        <end position="114"/>
    </location>
</feature>
<reference evidence="3" key="1">
    <citation type="journal article" date="2023" name="Front. Mar. Sci.">
        <title>A new Merluccius polli reference genome to investigate the effects of global change in West African waters.</title>
        <authorList>
            <person name="Mateo J.L."/>
            <person name="Blanco-Fernandez C."/>
            <person name="Garcia-Vazquez E."/>
            <person name="Machado-Schiaffino G."/>
        </authorList>
    </citation>
    <scope>NUCLEOTIDE SEQUENCE</scope>
    <source>
        <strain evidence="3">C29</strain>
        <tissue evidence="3">Fin</tissue>
    </source>
</reference>
<feature type="compositionally biased region" description="Acidic residues" evidence="1">
    <location>
        <begin position="765"/>
        <end position="781"/>
    </location>
</feature>
<comment type="caution">
    <text evidence="3">The sequence shown here is derived from an EMBL/GenBank/DDBJ whole genome shotgun (WGS) entry which is preliminary data.</text>
</comment>
<dbReference type="InterPro" id="IPR046616">
    <property type="entry name" value="DUF6729"/>
</dbReference>
<feature type="region of interest" description="Disordered" evidence="1">
    <location>
        <begin position="1064"/>
        <end position="1103"/>
    </location>
</feature>
<keyword evidence="4" id="KW-1185">Reference proteome</keyword>
<evidence type="ECO:0000313" key="3">
    <source>
        <dbReference type="EMBL" id="KAK0142990.1"/>
    </source>
</evidence>
<feature type="compositionally biased region" description="Low complexity" evidence="1">
    <location>
        <begin position="1071"/>
        <end position="1089"/>
    </location>
</feature>
<feature type="compositionally biased region" description="Low complexity" evidence="1">
    <location>
        <begin position="2711"/>
        <end position="2723"/>
    </location>
</feature>
<feature type="domain" description="DUF6729" evidence="2">
    <location>
        <begin position="303"/>
        <end position="477"/>
    </location>
</feature>
<feature type="region of interest" description="Disordered" evidence="1">
    <location>
        <begin position="760"/>
        <end position="781"/>
    </location>
</feature>
<gene>
    <name evidence="3" type="ORF">N1851_018888</name>
</gene>
<evidence type="ECO:0000313" key="4">
    <source>
        <dbReference type="Proteomes" id="UP001174136"/>
    </source>
</evidence>
<feature type="region of interest" description="Disordered" evidence="1">
    <location>
        <begin position="797"/>
        <end position="822"/>
    </location>
</feature>
<feature type="region of interest" description="Disordered" evidence="1">
    <location>
        <begin position="2096"/>
        <end position="2177"/>
    </location>
</feature>
<feature type="compositionally biased region" description="Basic residues" evidence="1">
    <location>
        <begin position="2635"/>
        <end position="2653"/>
    </location>
</feature>
<feature type="region of interest" description="Disordered" evidence="1">
    <location>
        <begin position="1231"/>
        <end position="1262"/>
    </location>
</feature>
<evidence type="ECO:0000259" key="2">
    <source>
        <dbReference type="Pfam" id="PF20499"/>
    </source>
</evidence>
<sequence>MKIAQRALERRRSSARRMSRPPRPSPRTPKARFNAVHSFGEKSALYIKMQPNFAFQPGTNDLTLRASQEALALTRRGKVVSAAAAARWKSPEEVRREARDRVAQRGGDPTDDPQVLAESELQLGQYRGQTFRWLLENDVGYAVNLVVSHEVERDKGGSSQTSLMVHKDALVSYTRLFPPMAAAIDRRRMVEGSPQTVRGLDDTLVGFGAHCDLTYKALYESTARERTSYVQFVRQAAPTAKASTLGDLRKYVLARDAAKAALVAAGKAARAAQPPLDAAVWPEDGPSDADLLAAAAELLPRGWRLTLPEEQHDWVGRALFRRAANGQVVLVSQLRLWWHPPGARPLYTQPPATSHPFFQWPFFLWAPYRMWAYHLRCPTVACGGKLAGAGLYKTARRVLDRSCWYFMGTEYLECSSCHKKVPGWSQDILRQLDIAHREQFPAVLMYKLSCDRAVIGQMRERTLGNSASRLRAFLVMRQYREAGKAPPKVLYVDRDCCTTVGQCKTSQLFHEWHELVVRLDVWHLMRRFARGVTTDSHQLYGLFMARLSFAIFEWDGEDVSRLKEAKQSEEGRDAKELARHCRRRTRGAAETERLVQEVLDAFWDVTDSMGVPLLDRVRMEDIWSTQRRHLDCLQDPAGVELYVKTGELTKGGVRLPVYRCGRGSTSLESFHLHLCRFIPGTSASDVHFQVYLLEGLVRWNENRGRAAVEGGERSALRCYSAQLQHSFDQLTQELLGLTLVDTYTLPREYTDGRCAAAGAVRPDAEEVGGEGSDEGFEEEEEPEEIRLLEHHSALLQSSNLHPPGTEEMEAEEEEDVLGPDGRGGYQHVVALAQALVQLRHRRYVTPRQAREVTALWLKLSGWDKSAVKFPPRHQDRLVQGRFRTTKRTSHTPGVDSVKRAVLGKGAGAAQWPDVSRLVEAVLLDLSIVHSSEGRTIAGVRVQRWGAVMRDYKTIRENVYSCAALMTSTRIQLYEVNHRTLSQWHNKRSKAMMRDTIAIAVPGPSAPQTAAEPLPAPRTLLQQPEQPDQPLQHRLPADTSGLAATIRGPLAPELFDIITSSSTSAGAEAGVTPSTATAAAAAAPPMSRTTAWRRKNQEEKERRARDLGDLLHKPAKKVSHFNCRRCGQPKTRAFGHSRYKSETFCSRAEGKGRTVEQWLAEPEQKDFGHSQYRGEHFCALYGGKTVELWLSEKRGKMQQPNFSFQPGSNELTLRASQEAQALTRRGTVVSASAGAARWKGPEEVRREARDRVAQRGGDPTDDPQVLAESELQLGRYRGQTFRWLLENDVGYAVNLAVSHEGERDKGSSSQTTLMVHKDALVSYARLFPPMAAAIDRRRMVEGSPQTARGLDDTLVGFGAHCALTYKALYESADRERTSYVQFVRQAAPTAKASRLGDLRKYVLARDAAKAALVAAGKASRAAQPPLDAAVWPDDGPSDADLLAAAAEVDSCRGAPPAVPPPPLSLSLSQPPERPLQDTACGERSAPGGAQLLPRGWRQTLPEEQHDWVGRALFRRAANGQAVLVSQLRLWWHPPGARPLYTQPPATSHAFFQRPFFLWAPYRMWAYHLRCPAVACGGKLAGAGLYKTARRVLDRSCWYFMGTEYLECSSCHKKVPAWSQDILRQLDIAHREQFPAVLTYKLSCDRAVIGQMRERTLGNSASRLRAFLVEQHTREWMARSILYLSVLRKLRAPGAAAAPLPVAAALPTMHPVPTALWLINVYVRDALTRLDETRARVTSVFGDLLKMDSTKKITKRLAGGAAGTAAWVTNVGNEYGQVLMSVLTASEGDGLVDMAAGLMRRYREAGKAPPKVLYVDRDCCTAVGQCKTSQLFHEWHELVVRLDVWHLMRRFARGVTTDSHQLYGLFMARLSFAVFEWDGEDVSRLKEAKQSEEGRDAREELKLSAKELARHCRRRTRGVAETERLLREVLDAFWDVTDTMGVPLLDRARMEEIWSTQRRHLDCLQDPAGVELYVKTGELTKGGVRLPVYRCGRGSTSLESFHLHLCRFIPGPSASDVHFQVYLLEGLVRWNENRGRAAVEGGERSALRCYSAQLQHSFDQLTQELLGLTLVDSYTSPREYTGELIGVEYLFSQTGAVLQQELSDPDAEEEAGGEGSDEGFEEDEEEEEEPEEIRVLEYHSALLQPSNLHPPGTEEMETAAAEEKEKQEEEEEDVLGPDGRGGYQHVVALAQALVQLRHRRYVTPSQAREVTALWLKLSGWDKAAVKFPPRHQDRLVQGRFRTTKRTAHTPGVDSVKRAVLGKGAGAAQWPDVSRLVEAVLLDLSIVHCSEARSIAGVRIQRWGAVMRDYKTICENVYSCAALMTSTRIQLYEVNQRTLSQWHNKRSKAMMRDTIAIAVPGPSAPQTAAEPLPAPRTLLQQPEQPDQPLQHRLPADASGLAATIRGPLAPELFDLITSSSAITSSTTSAGAEAGVNPSTAATAATAAVATAATMSRTTLWRRKNQEEKERRARELGELLKPAKKVSRFNCRRCGQPRTRAFGHSRYKSETFCSRAEGKGRTVEEWMAEMKGQPAAAAVATAAGTSRPTRCTLHRRRVRAAQDVKVLEASRGMPAPTPGDPCDICGQARTLDGGHAYHGGVFFCAVEEGPGGRTPQDWLRQRLGPDALGAVPRTTAWKQRSRLGRRQKPGGKARKPHKLHICQLCGQPKQRDFGHSQHRGEHYCALHGGKTVELWLSERRGSHRRVGPPDRKAARGAAPALRAGPAPSTEKNGSLPLHGKRVFILFQKSQHNITPLGV</sequence>
<feature type="compositionally biased region" description="Basic and acidic residues" evidence="1">
    <location>
        <begin position="1238"/>
        <end position="1252"/>
    </location>
</feature>
<accession>A0AA47MMX0</accession>
<dbReference type="PANTHER" id="PTHR24401:SF29">
    <property type="entry name" value="SI:CH211-243P7.3-RELATED"/>
    <property type="match status" value="1"/>
</dbReference>
<feature type="region of interest" description="Disordered" evidence="1">
    <location>
        <begin position="1451"/>
        <end position="1487"/>
    </location>
</feature>
<dbReference type="EMBL" id="JAOPHQ010003447">
    <property type="protein sequence ID" value="KAK0142990.1"/>
    <property type="molecule type" value="Genomic_DNA"/>
</dbReference>
<feature type="compositionally biased region" description="Basic and acidic residues" evidence="1">
    <location>
        <begin position="90"/>
        <end position="103"/>
    </location>
</feature>
<feature type="domain" description="DUF6729" evidence="2">
    <location>
        <begin position="1495"/>
        <end position="1725"/>
    </location>
</feature>
<feature type="compositionally biased region" description="Acidic residues" evidence="1">
    <location>
        <begin position="2101"/>
        <end position="2129"/>
    </location>
</feature>